<evidence type="ECO:0000256" key="8">
    <source>
        <dbReference type="ARBA" id="ARBA00022967"/>
    </source>
</evidence>
<dbReference type="PANTHER" id="PTHR43297">
    <property type="entry name" value="OLIGOPEPTIDE TRANSPORT ATP-BINDING PROTEIN APPD"/>
    <property type="match status" value="1"/>
</dbReference>
<keyword evidence="3" id="KW-0813">Transport</keyword>
<dbReference type="NCBIfam" id="NF008453">
    <property type="entry name" value="PRK11308.1"/>
    <property type="match status" value="2"/>
</dbReference>
<comment type="similarity">
    <text evidence="2">Belongs to the ABC transporter superfamily.</text>
</comment>
<reference evidence="12 13" key="1">
    <citation type="submission" date="2018-05" db="EMBL/GenBank/DDBJ databases">
        <title>Genomic Encyclopedia of Type Strains, Phase IV (KMG-IV): sequencing the most valuable type-strain genomes for metagenomic binning, comparative biology and taxonomic classification.</title>
        <authorList>
            <person name="Goeker M."/>
        </authorList>
    </citation>
    <scope>NUCLEOTIDE SEQUENCE [LARGE SCALE GENOMIC DNA]</scope>
    <source>
        <strain evidence="12 13">DSM 6462</strain>
    </source>
</reference>
<evidence type="ECO:0000259" key="11">
    <source>
        <dbReference type="PROSITE" id="PS50893"/>
    </source>
</evidence>
<organism evidence="12 13">
    <name type="scientific">Chelatococcus asaccharovorans</name>
    <dbReference type="NCBI Taxonomy" id="28210"/>
    <lineage>
        <taxon>Bacteria</taxon>
        <taxon>Pseudomonadati</taxon>
        <taxon>Pseudomonadota</taxon>
        <taxon>Alphaproteobacteria</taxon>
        <taxon>Hyphomicrobiales</taxon>
        <taxon>Chelatococcaceae</taxon>
        <taxon>Chelatococcus</taxon>
    </lineage>
</organism>
<dbReference type="InterPro" id="IPR003439">
    <property type="entry name" value="ABC_transporter-like_ATP-bd"/>
</dbReference>
<dbReference type="InterPro" id="IPR003593">
    <property type="entry name" value="AAA+_ATPase"/>
</dbReference>
<dbReference type="PANTHER" id="PTHR43297:SF14">
    <property type="entry name" value="ATPASE AAA-TYPE CORE DOMAIN-CONTAINING PROTEIN"/>
    <property type="match status" value="1"/>
</dbReference>
<keyword evidence="7 12" id="KW-0067">ATP-binding</keyword>
<proteinExistence type="inferred from homology"/>
<protein>
    <submittedName>
        <fullName evidence="12">Peptide/nickel transport system ATP-binding protein</fullName>
    </submittedName>
</protein>
<dbReference type="PROSITE" id="PS00211">
    <property type="entry name" value="ABC_TRANSPORTER_1"/>
    <property type="match status" value="2"/>
</dbReference>
<dbReference type="SMART" id="SM00382">
    <property type="entry name" value="AAA"/>
    <property type="match status" value="2"/>
</dbReference>
<evidence type="ECO:0000256" key="9">
    <source>
        <dbReference type="ARBA" id="ARBA00023136"/>
    </source>
</evidence>
<dbReference type="SUPFAM" id="SSF52540">
    <property type="entry name" value="P-loop containing nucleoside triphosphate hydrolases"/>
    <property type="match status" value="2"/>
</dbReference>
<evidence type="ECO:0000256" key="4">
    <source>
        <dbReference type="ARBA" id="ARBA00022475"/>
    </source>
</evidence>
<dbReference type="CDD" id="cd03257">
    <property type="entry name" value="ABC_NikE_OppD_transporters"/>
    <property type="match status" value="2"/>
</dbReference>
<dbReference type="GO" id="GO:0005886">
    <property type="term" value="C:plasma membrane"/>
    <property type="evidence" value="ECO:0007669"/>
    <property type="project" value="UniProtKB-SubCell"/>
</dbReference>
<accession>A0A2V3U6J4</accession>
<keyword evidence="5" id="KW-0997">Cell inner membrane</keyword>
<feature type="region of interest" description="Disordered" evidence="10">
    <location>
        <begin position="1"/>
        <end position="22"/>
    </location>
</feature>
<comment type="caution">
    <text evidence="12">The sequence shown here is derived from an EMBL/GenBank/DDBJ whole genome shotgun (WGS) entry which is preliminary data.</text>
</comment>
<dbReference type="EMBL" id="QJJK01000005">
    <property type="protein sequence ID" value="PXW58792.1"/>
    <property type="molecule type" value="Genomic_DNA"/>
</dbReference>
<keyword evidence="4" id="KW-1003">Cell membrane</keyword>
<dbReference type="GO" id="GO:0055085">
    <property type="term" value="P:transmembrane transport"/>
    <property type="evidence" value="ECO:0007669"/>
    <property type="project" value="UniProtKB-ARBA"/>
</dbReference>
<keyword evidence="8" id="KW-1278">Translocase</keyword>
<dbReference type="Gene3D" id="3.40.50.300">
    <property type="entry name" value="P-loop containing nucleotide triphosphate hydrolases"/>
    <property type="match status" value="2"/>
</dbReference>
<dbReference type="GO" id="GO:0016887">
    <property type="term" value="F:ATP hydrolysis activity"/>
    <property type="evidence" value="ECO:0007669"/>
    <property type="project" value="InterPro"/>
</dbReference>
<dbReference type="InterPro" id="IPR050388">
    <property type="entry name" value="ABC_Ni/Peptide_Import"/>
</dbReference>
<evidence type="ECO:0000313" key="13">
    <source>
        <dbReference type="Proteomes" id="UP000248021"/>
    </source>
</evidence>
<dbReference type="InterPro" id="IPR017871">
    <property type="entry name" value="ABC_transporter-like_CS"/>
</dbReference>
<comment type="subcellular location">
    <subcellularLocation>
        <location evidence="1">Cell inner membrane</location>
        <topology evidence="1">Peripheral membrane protein</topology>
    </subcellularLocation>
</comment>
<keyword evidence="9" id="KW-0472">Membrane</keyword>
<dbReference type="GO" id="GO:0015833">
    <property type="term" value="P:peptide transport"/>
    <property type="evidence" value="ECO:0007669"/>
    <property type="project" value="InterPro"/>
</dbReference>
<gene>
    <name evidence="12" type="ORF">C7450_105140</name>
</gene>
<dbReference type="AlphaFoldDB" id="A0A2V3U6J4"/>
<feature type="domain" description="ABC transporter" evidence="11">
    <location>
        <begin position="317"/>
        <end position="572"/>
    </location>
</feature>
<dbReference type="InterPro" id="IPR027417">
    <property type="entry name" value="P-loop_NTPase"/>
</dbReference>
<evidence type="ECO:0000256" key="2">
    <source>
        <dbReference type="ARBA" id="ARBA00005417"/>
    </source>
</evidence>
<feature type="domain" description="ABC transporter" evidence="11">
    <location>
        <begin position="26"/>
        <end position="290"/>
    </location>
</feature>
<dbReference type="Pfam" id="PF00005">
    <property type="entry name" value="ABC_tran"/>
    <property type="match status" value="2"/>
</dbReference>
<keyword evidence="13" id="KW-1185">Reference proteome</keyword>
<dbReference type="Pfam" id="PF08352">
    <property type="entry name" value="oligo_HPY"/>
    <property type="match status" value="2"/>
</dbReference>
<sequence>MSGNADSPAGMPNVPAGSGQEPRPVLEVRNLVTEFATRRGVFRAVDDVTLSLYPGRTLCVVGESGSGKSVTARSILQIVDPPGRVASGQVLLHRHLTARGRGAENTVDLVSLDPRSSAIRAIRGRDVAMIFQEPMSSLSPVHRIGDQVGEVIRLHEHVSKREARDRTIELLRKVEIPRPEVAIDRYPFEYSGGMRQRAVIAMALACNPAVLIADEPTTALDVTIQAEILALIRQLQRDSDMAVMFITHDMGVVAEIADDIAVMRFGKMVERGDVFSIFEKPQHDYTRHLLNAVRELDRPSERRLAMRAKASPGAPILVMSDMRKEFPFSTGFLGLKHDSIVAVEDASLALKAGENLGIVGESGSGKTTLGRCLQRVHPVTSGRILYTDRHGKTIDLAPLTDNQLKEPWRDIRMVFQDPFSSLNPRMTVGQIIGEPLLVNGSLSGAGLRARVAELLGLVGLPASAAERYPHAFSGGQRQRISIARAIAPDPRIIIADEASSALDVSLRTQILDLMLDLQERLDLSFIFISHDIAVIRYFCDRIAVMHRGRIVETGDTETVCSNPQHAYTQSLLSAVPVADPRRRGMTHRFRYREP</sequence>
<dbReference type="InterPro" id="IPR013563">
    <property type="entry name" value="Oligopep_ABC_C"/>
</dbReference>
<keyword evidence="6" id="KW-0547">Nucleotide-binding</keyword>
<evidence type="ECO:0000256" key="10">
    <source>
        <dbReference type="SAM" id="MobiDB-lite"/>
    </source>
</evidence>
<evidence type="ECO:0000256" key="5">
    <source>
        <dbReference type="ARBA" id="ARBA00022519"/>
    </source>
</evidence>
<evidence type="ECO:0000256" key="3">
    <source>
        <dbReference type="ARBA" id="ARBA00022448"/>
    </source>
</evidence>
<dbReference type="NCBIfam" id="NF007739">
    <property type="entry name" value="PRK10419.1"/>
    <property type="match status" value="2"/>
</dbReference>
<dbReference type="GO" id="GO:0005524">
    <property type="term" value="F:ATP binding"/>
    <property type="evidence" value="ECO:0007669"/>
    <property type="project" value="UniProtKB-KW"/>
</dbReference>
<evidence type="ECO:0000256" key="6">
    <source>
        <dbReference type="ARBA" id="ARBA00022741"/>
    </source>
</evidence>
<dbReference type="Proteomes" id="UP000248021">
    <property type="component" value="Unassembled WGS sequence"/>
</dbReference>
<evidence type="ECO:0000313" key="12">
    <source>
        <dbReference type="EMBL" id="PXW58792.1"/>
    </source>
</evidence>
<dbReference type="FunFam" id="3.40.50.300:FF:000016">
    <property type="entry name" value="Oligopeptide ABC transporter ATP-binding component"/>
    <property type="match status" value="1"/>
</dbReference>
<evidence type="ECO:0000256" key="1">
    <source>
        <dbReference type="ARBA" id="ARBA00004417"/>
    </source>
</evidence>
<evidence type="ECO:0000256" key="7">
    <source>
        <dbReference type="ARBA" id="ARBA00022840"/>
    </source>
</evidence>
<name>A0A2V3U6J4_9HYPH</name>
<dbReference type="PROSITE" id="PS50893">
    <property type="entry name" value="ABC_TRANSPORTER_2"/>
    <property type="match status" value="2"/>
</dbReference>